<name>A0A7S3JXJ6_9STRA</name>
<dbReference type="Gene3D" id="1.25.40.10">
    <property type="entry name" value="Tetratricopeptide repeat domain"/>
    <property type="match status" value="1"/>
</dbReference>
<dbReference type="EMBL" id="HBIJ01009927">
    <property type="protein sequence ID" value="CAE0366185.1"/>
    <property type="molecule type" value="Transcribed_RNA"/>
</dbReference>
<evidence type="ECO:0000256" key="1">
    <source>
        <dbReference type="ARBA" id="ARBA00038101"/>
    </source>
</evidence>
<evidence type="ECO:0000313" key="2">
    <source>
        <dbReference type="EMBL" id="CAE0366185.1"/>
    </source>
</evidence>
<dbReference type="PANTHER" id="PTHR11102">
    <property type="entry name" value="SEL-1-LIKE PROTEIN"/>
    <property type="match status" value="1"/>
</dbReference>
<dbReference type="GO" id="GO:0036503">
    <property type="term" value="P:ERAD pathway"/>
    <property type="evidence" value="ECO:0007669"/>
    <property type="project" value="TreeGrafter"/>
</dbReference>
<dbReference type="GO" id="GO:0005789">
    <property type="term" value="C:endoplasmic reticulum membrane"/>
    <property type="evidence" value="ECO:0007669"/>
    <property type="project" value="TreeGrafter"/>
</dbReference>
<organism evidence="2">
    <name type="scientific">Aureoumbra lagunensis</name>
    <dbReference type="NCBI Taxonomy" id="44058"/>
    <lineage>
        <taxon>Eukaryota</taxon>
        <taxon>Sar</taxon>
        <taxon>Stramenopiles</taxon>
        <taxon>Ochrophyta</taxon>
        <taxon>Pelagophyceae</taxon>
        <taxon>Pelagomonadales</taxon>
        <taxon>Aureoumbra</taxon>
    </lineage>
</organism>
<gene>
    <name evidence="2" type="ORF">ALAG00032_LOCUS6929</name>
</gene>
<dbReference type="SMART" id="SM00671">
    <property type="entry name" value="SEL1"/>
    <property type="match status" value="2"/>
</dbReference>
<sequence>MLEKNVLELDHTNEKELKEKNPNTPCPFCGEIVADELAKIEDRVKLNPTSDVQALYVLGYTRIYGCKNSCRRPIEGCSLLEKATRFGNYEALYELGVATRDGNSGKADAAKAARIFRVAAAQGGNAKALYELGLAYLQGHGVDKDTTEAARLLDLGARENYDPCKKALANLFIDGNDLAQDRVKAAQLLGLHQTAEILKKGIEPPPFLFKQEAAVNVNDDSSTVPPSCEYTEAEMDEFFAEEDAD</sequence>
<dbReference type="Pfam" id="PF08238">
    <property type="entry name" value="Sel1"/>
    <property type="match status" value="2"/>
</dbReference>
<dbReference type="PANTHER" id="PTHR11102:SF147">
    <property type="entry name" value="SEL1L ADAPTOR SUBUNIT OF ERAD E3 UBIQUITIN LIGASE"/>
    <property type="match status" value="1"/>
</dbReference>
<dbReference type="InterPro" id="IPR011990">
    <property type="entry name" value="TPR-like_helical_dom_sf"/>
</dbReference>
<comment type="similarity">
    <text evidence="1">Belongs to the sel-1 family.</text>
</comment>
<dbReference type="SUPFAM" id="SSF81901">
    <property type="entry name" value="HCP-like"/>
    <property type="match status" value="1"/>
</dbReference>
<dbReference type="InterPro" id="IPR050767">
    <property type="entry name" value="Sel1_AlgK"/>
</dbReference>
<accession>A0A7S3JXJ6</accession>
<evidence type="ECO:0008006" key="3">
    <source>
        <dbReference type="Google" id="ProtNLM"/>
    </source>
</evidence>
<dbReference type="InterPro" id="IPR006597">
    <property type="entry name" value="Sel1-like"/>
</dbReference>
<protein>
    <recommendedName>
        <fullName evidence="3">Sel1 repeat family protein</fullName>
    </recommendedName>
</protein>
<reference evidence="2" key="1">
    <citation type="submission" date="2021-01" db="EMBL/GenBank/DDBJ databases">
        <authorList>
            <person name="Corre E."/>
            <person name="Pelletier E."/>
            <person name="Niang G."/>
            <person name="Scheremetjew M."/>
            <person name="Finn R."/>
            <person name="Kale V."/>
            <person name="Holt S."/>
            <person name="Cochrane G."/>
            <person name="Meng A."/>
            <person name="Brown T."/>
            <person name="Cohen L."/>
        </authorList>
    </citation>
    <scope>NUCLEOTIDE SEQUENCE</scope>
    <source>
        <strain evidence="2">CCMP1510</strain>
    </source>
</reference>
<dbReference type="AlphaFoldDB" id="A0A7S3JXJ6"/>
<proteinExistence type="inferred from homology"/>